<dbReference type="Pfam" id="PF06042">
    <property type="entry name" value="NTP_transf_6"/>
    <property type="match status" value="1"/>
</dbReference>
<organism evidence="1 2">
    <name type="scientific">Deinococcus ruber</name>
    <dbReference type="NCBI Taxonomy" id="1848197"/>
    <lineage>
        <taxon>Bacteria</taxon>
        <taxon>Thermotogati</taxon>
        <taxon>Deinococcota</taxon>
        <taxon>Deinococci</taxon>
        <taxon>Deinococcales</taxon>
        <taxon>Deinococcaceae</taxon>
        <taxon>Deinococcus</taxon>
    </lineage>
</organism>
<reference evidence="1" key="1">
    <citation type="journal article" date="2014" name="Int. J. Syst. Evol. Microbiol.">
        <title>Complete genome sequence of Corynebacterium casei LMG S-19264T (=DSM 44701T), isolated from a smear-ripened cheese.</title>
        <authorList>
            <consortium name="US DOE Joint Genome Institute (JGI-PGF)"/>
            <person name="Walter F."/>
            <person name="Albersmeier A."/>
            <person name="Kalinowski J."/>
            <person name="Ruckert C."/>
        </authorList>
    </citation>
    <scope>NUCLEOTIDE SEQUENCE</scope>
    <source>
        <strain evidence="1">JCM 31311</strain>
    </source>
</reference>
<evidence type="ECO:0008006" key="3">
    <source>
        <dbReference type="Google" id="ProtNLM"/>
    </source>
</evidence>
<evidence type="ECO:0000313" key="1">
    <source>
        <dbReference type="EMBL" id="GGR28472.1"/>
    </source>
</evidence>
<dbReference type="AlphaFoldDB" id="A0A918CL47"/>
<dbReference type="RefSeq" id="WP_229776461.1">
    <property type="nucleotide sequence ID" value="NZ_BMQL01000044.1"/>
</dbReference>
<gene>
    <name evidence="1" type="ORF">GCM10008957_44560</name>
</gene>
<accession>A0A918CL47</accession>
<dbReference type="PANTHER" id="PTHR39166:SF1">
    <property type="entry name" value="BLL1166 PROTEIN"/>
    <property type="match status" value="1"/>
</dbReference>
<evidence type="ECO:0000313" key="2">
    <source>
        <dbReference type="Proteomes" id="UP000603865"/>
    </source>
</evidence>
<protein>
    <recommendedName>
        <fullName evidence="3">Nucleotidyltransferase family protein</fullName>
    </recommendedName>
</protein>
<reference evidence="1" key="2">
    <citation type="submission" date="2020-09" db="EMBL/GenBank/DDBJ databases">
        <authorList>
            <person name="Sun Q."/>
            <person name="Ohkuma M."/>
        </authorList>
    </citation>
    <scope>NUCLEOTIDE SEQUENCE</scope>
    <source>
        <strain evidence="1">JCM 31311</strain>
    </source>
</reference>
<dbReference type="InterPro" id="IPR009267">
    <property type="entry name" value="NTP_transf_6"/>
</dbReference>
<dbReference type="PANTHER" id="PTHR39166">
    <property type="entry name" value="BLL1166 PROTEIN"/>
    <property type="match status" value="1"/>
</dbReference>
<sequence>MTGVLEDAEFLELVRLNPVNAALLERLPLLGLPQAHLVAGCLFGTVWNVRSGRPPTENIRDYDLFYHDPDTSYDAEDAVIRRVAALVADLKADVEVRNQARVHLWFEDRFGQARPPISSVRQGIDEFLVRCTCVGISSASEVYAPYGLAELAAGVLRPNPRNADHSGGRLYRAKVASYRERWPWLREAEGD</sequence>
<dbReference type="Proteomes" id="UP000603865">
    <property type="component" value="Unassembled WGS sequence"/>
</dbReference>
<name>A0A918CL47_9DEIO</name>
<proteinExistence type="predicted"/>
<keyword evidence="2" id="KW-1185">Reference proteome</keyword>
<comment type="caution">
    <text evidence="1">The sequence shown here is derived from an EMBL/GenBank/DDBJ whole genome shotgun (WGS) entry which is preliminary data.</text>
</comment>
<dbReference type="EMBL" id="BMQL01000044">
    <property type="protein sequence ID" value="GGR28472.1"/>
    <property type="molecule type" value="Genomic_DNA"/>
</dbReference>